<comment type="caution">
    <text evidence="1">The sequence shown here is derived from an EMBL/GenBank/DDBJ whole genome shotgun (WGS) entry which is preliminary data.</text>
</comment>
<dbReference type="STRING" id="1359163.NLO413_0077"/>
<dbReference type="EMBL" id="LANX01000001">
    <property type="protein sequence ID" value="KJV68716.1"/>
    <property type="molecule type" value="Genomic_DNA"/>
</dbReference>
<dbReference type="Proteomes" id="UP000033562">
    <property type="component" value="Unassembled WGS sequence"/>
</dbReference>
<organism evidence="1 2">
    <name type="scientific">Candidatus Neoehrlichia procyonis str. RAC413</name>
    <dbReference type="NCBI Taxonomy" id="1359163"/>
    <lineage>
        <taxon>Bacteria</taxon>
        <taxon>Pseudomonadati</taxon>
        <taxon>Pseudomonadota</taxon>
        <taxon>Alphaproteobacteria</taxon>
        <taxon>Rickettsiales</taxon>
        <taxon>Anaplasmataceae</taxon>
        <taxon>Candidatus Neoehrlichia</taxon>
    </lineage>
</organism>
<keyword evidence="2" id="KW-1185">Reference proteome</keyword>
<reference evidence="1 2" key="1">
    <citation type="submission" date="2015-02" db="EMBL/GenBank/DDBJ databases">
        <title>Genome Sequencing of Rickettsiales.</title>
        <authorList>
            <person name="Daugherty S.C."/>
            <person name="Su Q."/>
            <person name="Abolude K."/>
            <person name="Beier-Sexton M."/>
            <person name="Carlyon J.A."/>
            <person name="Carter R."/>
            <person name="Day N.P."/>
            <person name="Dumler S.J."/>
            <person name="Dyachenko V."/>
            <person name="Godinez A."/>
            <person name="Kurtti T.J."/>
            <person name="Lichay M."/>
            <person name="Mullins K.E."/>
            <person name="Ott S."/>
            <person name="Pappas-Brown V."/>
            <person name="Paris D.H."/>
            <person name="Patel P."/>
            <person name="Richards A.L."/>
            <person name="Sadzewicz L."/>
            <person name="Sears K."/>
            <person name="Seidman D."/>
            <person name="Sengamalay N."/>
            <person name="Stenos J."/>
            <person name="Tallon L.J."/>
            <person name="Vincent G."/>
            <person name="Fraser C.M."/>
            <person name="Munderloh U."/>
            <person name="Dunning-Hotopp J.C."/>
        </authorList>
    </citation>
    <scope>NUCLEOTIDE SEQUENCE [LARGE SCALE GENOMIC DNA]</scope>
    <source>
        <strain evidence="1 2">RAC413</strain>
    </source>
</reference>
<evidence type="ECO:0000313" key="2">
    <source>
        <dbReference type="Proteomes" id="UP000033562"/>
    </source>
</evidence>
<dbReference type="AlphaFoldDB" id="A0A0F3NLR9"/>
<gene>
    <name evidence="1" type="ORF">NLO413_0077</name>
</gene>
<sequence>MVIIIVGCLVIDPKKLPHIIKDVQTLYKKIFIIKQELINTAKSIDIDINTEKKEVAIKKNIIGDDGNTYEAYEIQNLIKKEKKESYDSKNTNS</sequence>
<name>A0A0F3NLR9_9RICK</name>
<evidence type="ECO:0000313" key="1">
    <source>
        <dbReference type="EMBL" id="KJV68716.1"/>
    </source>
</evidence>
<proteinExistence type="predicted"/>
<accession>A0A0F3NLR9</accession>
<protein>
    <submittedName>
        <fullName evidence="1">Uncharacterized protein</fullName>
    </submittedName>
</protein>